<evidence type="ECO:0000313" key="2">
    <source>
        <dbReference type="Proteomes" id="UP000017429"/>
    </source>
</evidence>
<evidence type="ECO:0000313" key="1">
    <source>
        <dbReference type="EMBL" id="USF23214.1"/>
    </source>
</evidence>
<dbReference type="EMBL" id="CP097562">
    <property type="protein sequence ID" value="USF23214.1"/>
    <property type="molecule type" value="Genomic_DNA"/>
</dbReference>
<reference evidence="1" key="3">
    <citation type="submission" date="2022-06" db="EMBL/GenBank/DDBJ databases">
        <title>Resources to Facilitate Use of the Altered Schaedler Flora (ASF) Mouse Model to Study Microbiome Function.</title>
        <authorList>
            <person name="Proctor A."/>
            <person name="Parvinroo S."/>
            <person name="Richie T."/>
            <person name="Jia X."/>
            <person name="Lee S.T.M."/>
            <person name="Karp P.D."/>
            <person name="Paley S."/>
            <person name="Kostic A.D."/>
            <person name="Pierre J.F."/>
            <person name="Wannemuehler M.J."/>
            <person name="Phillips G.J."/>
        </authorList>
    </citation>
    <scope>NUCLEOTIDE SEQUENCE</scope>
    <source>
        <strain evidence="1">ASF457</strain>
    </source>
</reference>
<accession>V2PY20</accession>
<dbReference type="InterPro" id="IPR011990">
    <property type="entry name" value="TPR-like_helical_dom_sf"/>
</dbReference>
<dbReference type="eggNOG" id="COG0457">
    <property type="taxonomic scope" value="Bacteria"/>
</dbReference>
<organism evidence="1 2">
    <name type="scientific">Mucispirillum schaedleri ASF457</name>
    <dbReference type="NCBI Taxonomy" id="1379858"/>
    <lineage>
        <taxon>Bacteria</taxon>
        <taxon>Pseudomonadati</taxon>
        <taxon>Deferribacterota</taxon>
        <taxon>Deferribacteres</taxon>
        <taxon>Deferribacterales</taxon>
        <taxon>Mucispirillaceae</taxon>
        <taxon>Mucispirillum</taxon>
    </lineage>
</organism>
<dbReference type="KEGG" id="msch:N508_000270"/>
<dbReference type="Proteomes" id="UP000017429">
    <property type="component" value="Chromosome"/>
</dbReference>
<dbReference type="Gene3D" id="1.25.40.10">
    <property type="entry name" value="Tetratricopeptide repeat domain"/>
    <property type="match status" value="1"/>
</dbReference>
<dbReference type="Pfam" id="PF03783">
    <property type="entry name" value="CsgG"/>
    <property type="match status" value="1"/>
</dbReference>
<dbReference type="PROSITE" id="PS51257">
    <property type="entry name" value="PROKAR_LIPOPROTEIN"/>
    <property type="match status" value="1"/>
</dbReference>
<dbReference type="InterPro" id="IPR005534">
    <property type="entry name" value="Curli_assmbl/transp-comp_CsgG"/>
</dbReference>
<dbReference type="Gene3D" id="3.40.50.10610">
    <property type="entry name" value="ABC-type transport auxiliary lipoprotein component"/>
    <property type="match status" value="1"/>
</dbReference>
<keyword evidence="2" id="KW-1185">Reference proteome</keyword>
<sequence length="333" mass="37569">MRHILQNYILILVTMIALSGCATKINASKIIPAGATEVTRYKTVAFLDFSGNKGRDISSRLETVVIKAEVNNKKQYSVVDRANIDKIIKEQQFQMTMANPDTIVDFGQLVGAEAVWAGHAQSTYNVTRSYETRSKCVNYVDGKCQYYREYAVSCERRNMLVNVTPKLISISTGQVVYAKALQGQDYAYSCSDSLFYPQSEGELYESALRSILYSFRLDIAPYVQNIQIELMDNTDGTNDTSKLFLKNGISFAKNDRMEKACELWQTGLKESPYSISLNYNIGVCKELAGKFNEALSYFSKAEDYAGKHMRVISDAINRAKESIENQKTLKQQM</sequence>
<gene>
    <name evidence="1" type="ORF">N508_000270</name>
</gene>
<protein>
    <submittedName>
        <fullName evidence="1">Uncharacterized protein</fullName>
    </submittedName>
</protein>
<dbReference type="OrthoDB" id="9129757at2"/>
<dbReference type="InterPro" id="IPR019734">
    <property type="entry name" value="TPR_rpt"/>
</dbReference>
<reference evidence="1" key="2">
    <citation type="submission" date="2022-05" db="EMBL/GenBank/DDBJ databases">
        <authorList>
            <person name="Proctor A.L."/>
            <person name="Phillips G.J."/>
            <person name="Wannemuehler M.J."/>
        </authorList>
    </citation>
    <scope>NUCLEOTIDE SEQUENCE</scope>
    <source>
        <strain evidence="1">ASF457</strain>
    </source>
</reference>
<proteinExistence type="predicted"/>
<reference evidence="1" key="1">
    <citation type="journal article" date="2014" name="Genome Announc.">
        <title>Draft genome sequences of the altered schaedler flora, a defined bacterial community from gnotobiotic mice.</title>
        <authorList>
            <person name="Wannemuehler M.J."/>
            <person name="Overstreet A.M."/>
            <person name="Ward D.V."/>
            <person name="Phillips G.J."/>
        </authorList>
    </citation>
    <scope>NUCLEOTIDE SEQUENCE</scope>
    <source>
        <strain evidence="1">ASF457</strain>
    </source>
</reference>
<dbReference type="SUPFAM" id="SSF48452">
    <property type="entry name" value="TPR-like"/>
    <property type="match status" value="1"/>
</dbReference>
<dbReference type="AlphaFoldDB" id="V2PY20"/>
<dbReference type="GO" id="GO:0030288">
    <property type="term" value="C:outer membrane-bounded periplasmic space"/>
    <property type="evidence" value="ECO:0007669"/>
    <property type="project" value="InterPro"/>
</dbReference>
<name>V2PY20_9BACT</name>
<dbReference type="SMART" id="SM00028">
    <property type="entry name" value="TPR"/>
    <property type="match status" value="2"/>
</dbReference>